<dbReference type="Gene3D" id="3.40.640.10">
    <property type="entry name" value="Type I PLP-dependent aspartate aminotransferase-like (Major domain)"/>
    <property type="match status" value="1"/>
</dbReference>
<dbReference type="InterPro" id="IPR033749">
    <property type="entry name" value="Polyprenyl_synt_CS"/>
</dbReference>
<evidence type="ECO:0000259" key="5">
    <source>
        <dbReference type="Pfam" id="PF01276"/>
    </source>
</evidence>
<dbReference type="Pfam" id="PF01276">
    <property type="entry name" value="OKR_DC_1"/>
    <property type="match status" value="2"/>
</dbReference>
<evidence type="ECO:0000313" key="6">
    <source>
        <dbReference type="EMBL" id="QSQ16136.1"/>
    </source>
</evidence>
<evidence type="ECO:0000313" key="7">
    <source>
        <dbReference type="Proteomes" id="UP000663090"/>
    </source>
</evidence>
<feature type="compositionally biased region" description="Basic and acidic residues" evidence="4">
    <location>
        <begin position="910"/>
        <end position="926"/>
    </location>
</feature>
<dbReference type="InterPro" id="IPR015421">
    <property type="entry name" value="PyrdxlP-dep_Trfase_major"/>
</dbReference>
<dbReference type="InterPro" id="IPR000310">
    <property type="entry name" value="Orn/Lys/Arg_deCO2ase_major_dom"/>
</dbReference>
<evidence type="ECO:0000256" key="2">
    <source>
        <dbReference type="ARBA" id="ARBA00022576"/>
    </source>
</evidence>
<comment type="cofactor">
    <cofactor evidence="1">
        <name>pyridoxal 5'-phosphate</name>
        <dbReference type="ChEBI" id="CHEBI:597326"/>
    </cofactor>
</comment>
<name>A0ABX7NBI3_9BACT</name>
<dbReference type="PROSITE" id="PS00723">
    <property type="entry name" value="POLYPRENYL_SYNTHASE_1"/>
    <property type="match status" value="1"/>
</dbReference>
<keyword evidence="2" id="KW-0032">Aminotransferase</keyword>
<feature type="domain" description="Orn/Lys/Arg decarboxylases family 1 pyridoxal-P attachment site" evidence="5">
    <location>
        <begin position="289"/>
        <end position="514"/>
    </location>
</feature>
<organism evidence="6 7">
    <name type="scientific">Myxococcus landrumensis</name>
    <dbReference type="NCBI Taxonomy" id="2813577"/>
    <lineage>
        <taxon>Bacteria</taxon>
        <taxon>Pseudomonadati</taxon>
        <taxon>Myxococcota</taxon>
        <taxon>Myxococcia</taxon>
        <taxon>Myxococcales</taxon>
        <taxon>Cystobacterineae</taxon>
        <taxon>Myxococcaceae</taxon>
        <taxon>Myxococcus</taxon>
    </lineage>
</organism>
<evidence type="ECO:0000256" key="4">
    <source>
        <dbReference type="SAM" id="MobiDB-lite"/>
    </source>
</evidence>
<gene>
    <name evidence="6" type="ORF">JY572_08840</name>
</gene>
<protein>
    <recommendedName>
        <fullName evidence="5">Orn/Lys/Arg decarboxylases family 1 pyridoxal-P attachment site domain-containing protein</fullName>
    </recommendedName>
</protein>
<keyword evidence="7" id="KW-1185">Reference proteome</keyword>
<dbReference type="SUPFAM" id="SSF53383">
    <property type="entry name" value="PLP-dependent transferases"/>
    <property type="match status" value="1"/>
</dbReference>
<dbReference type="Gene3D" id="3.90.100.10">
    <property type="entry name" value="Orn/Lys/Arg decarboxylase, C-terminal domain"/>
    <property type="match status" value="1"/>
</dbReference>
<dbReference type="EMBL" id="CP071091">
    <property type="protein sequence ID" value="QSQ16136.1"/>
    <property type="molecule type" value="Genomic_DNA"/>
</dbReference>
<proteinExistence type="predicted"/>
<evidence type="ECO:0000256" key="3">
    <source>
        <dbReference type="ARBA" id="ARBA00022679"/>
    </source>
</evidence>
<feature type="domain" description="Orn/Lys/Arg decarboxylases family 1 pyridoxal-P attachment site" evidence="5">
    <location>
        <begin position="558"/>
        <end position="747"/>
    </location>
</feature>
<reference evidence="6 7" key="1">
    <citation type="submission" date="2021-02" db="EMBL/GenBank/DDBJ databases">
        <title>De Novo genome assembly of isolated myxobacteria.</title>
        <authorList>
            <person name="Stevens D.C."/>
        </authorList>
    </citation>
    <scope>NUCLEOTIDE SEQUENCE [LARGE SCALE GENOMIC DNA]</scope>
    <source>
        <strain evidence="6 7">SCHIC003</strain>
    </source>
</reference>
<dbReference type="InterPro" id="IPR050881">
    <property type="entry name" value="LL-DAP_aminotransferase"/>
</dbReference>
<accession>A0ABX7NBI3</accession>
<dbReference type="PANTHER" id="PTHR42832">
    <property type="entry name" value="AMINO ACID AMINOTRANSFERASE"/>
    <property type="match status" value="1"/>
</dbReference>
<feature type="region of interest" description="Disordered" evidence="4">
    <location>
        <begin position="908"/>
        <end position="935"/>
    </location>
</feature>
<evidence type="ECO:0000256" key="1">
    <source>
        <dbReference type="ARBA" id="ARBA00001933"/>
    </source>
</evidence>
<dbReference type="Proteomes" id="UP000663090">
    <property type="component" value="Chromosome"/>
</dbReference>
<keyword evidence="3" id="KW-0808">Transferase</keyword>
<dbReference type="InterPro" id="IPR015424">
    <property type="entry name" value="PyrdxlP-dep_Trfase"/>
</dbReference>
<dbReference type="PANTHER" id="PTHR42832:SF4">
    <property type="entry name" value="BLR3474 PROTEIN"/>
    <property type="match status" value="1"/>
</dbReference>
<sequence>MSEPMTSLEAGVQAHLLSAVFNPEQVRLDVWNRLREELTRLEARQSEGQVSPAHVEQVLSLFAEVHPIERLFVFPGEVRLQRLADMARRHDVAELADEVRRLVALLSLHHDRAALLDDGAASRSGAVEPEGPHYFTTLVVDDMASEDFARVRRGILDAQRGEKQFVHEMLQVRSVEDALVAVLVNNDIQACVVRQDLPLRSRAPVKQLRAVLEPIVAEAERTGEEASVVVARWIRRLRPQLNVYLITDESLVGREMHTERLFDRVFYRYESPLELNVTVVDGVRGRFRTPFFDALKQYASRPIGNFHALPIARGHSVFNSRWLRDMGEFYGPNLFMAESSSTSGGLDSLLEPTGSIKEAQEMAARTFGAQHTFFVTNGTSTANKIVHQTLLQPGDVVLIDRNCHKSNHYGMMLSGAHPLYLDAYPVREYAIYGGVALSTIKAKLLELKSAGRLDKVKLVVLTNCTFDGLVYHPERVMEELLAIKPDLAFLWDEAWFAFATFMPLARQRTAMSAAKRLAERLRSRAYREQYRAWRAKRGDGDPVVGARALEDRLMADPDKVRLRVYATQSTHKSLSAFRQGSMLHVWDEDFERRAVAPLTEAYFTHITTSPNHQLVASLDLARRQMDLEGFAMVKEAYQLSMRMRERLREDPMLHRYLRLLDAEQMVPKVFRDSGLNRYVGPGSAGVEDLTRAWSQDEFVLDPTRMTLFTALTGRNGFEFRGKVLMERLGIQVNHTSINTVLLNATIGVTWGSLSFLLDGLRQEVERLEVTLSQATGVERRLFEAKVRSITEELPPLPDFSGFHPAFQPSGSVGEGDLRSAFYLAYEEKNCEFVPLTEAAEALESGRPLVSTRFVVPYPPGFPILVPGQEVSPGILEFMTKLDVKEVHGYRPELGLSVFTESALERVAGGEVRRGQEPRETVSRDETGQWPVPAPH</sequence>
<dbReference type="RefSeq" id="WP_206717809.1">
    <property type="nucleotide sequence ID" value="NZ_CP071091.1"/>
</dbReference>